<dbReference type="AlphaFoldDB" id="A0A2P2PEI5"/>
<organism evidence="1">
    <name type="scientific">Rhizophora mucronata</name>
    <name type="common">Asiatic mangrove</name>
    <dbReference type="NCBI Taxonomy" id="61149"/>
    <lineage>
        <taxon>Eukaryota</taxon>
        <taxon>Viridiplantae</taxon>
        <taxon>Streptophyta</taxon>
        <taxon>Embryophyta</taxon>
        <taxon>Tracheophyta</taxon>
        <taxon>Spermatophyta</taxon>
        <taxon>Magnoliopsida</taxon>
        <taxon>eudicotyledons</taxon>
        <taxon>Gunneridae</taxon>
        <taxon>Pentapetalae</taxon>
        <taxon>rosids</taxon>
        <taxon>fabids</taxon>
        <taxon>Malpighiales</taxon>
        <taxon>Rhizophoraceae</taxon>
        <taxon>Rhizophora</taxon>
    </lineage>
</organism>
<name>A0A2P2PEI5_RHIMU</name>
<reference evidence="1" key="1">
    <citation type="submission" date="2018-02" db="EMBL/GenBank/DDBJ databases">
        <title>Rhizophora mucronata_Transcriptome.</title>
        <authorList>
            <person name="Meera S.P."/>
            <person name="Sreeshan A."/>
            <person name="Augustine A."/>
        </authorList>
    </citation>
    <scope>NUCLEOTIDE SEQUENCE</scope>
    <source>
        <tissue evidence="1">Leaf</tissue>
    </source>
</reference>
<protein>
    <submittedName>
        <fullName evidence="1">Uncharacterized protein</fullName>
    </submittedName>
</protein>
<proteinExistence type="predicted"/>
<dbReference type="EMBL" id="GGEC01072638">
    <property type="protein sequence ID" value="MBX53122.1"/>
    <property type="molecule type" value="Transcribed_RNA"/>
</dbReference>
<evidence type="ECO:0000313" key="1">
    <source>
        <dbReference type="EMBL" id="MBX53122.1"/>
    </source>
</evidence>
<sequence>MHNSSTLSQTILYMGPYLGVQDSKKNGKVFPYPMESELVFCFPHST</sequence>
<accession>A0A2P2PEI5</accession>